<evidence type="ECO:0000313" key="5">
    <source>
        <dbReference type="EMBL" id="SNS19975.1"/>
    </source>
</evidence>
<sequence length="187" mass="20193">MSRLPLTPSATVGPYLAIGLTWEDGEFVVPEDTEGAIWIRGTVFDGNGDVVPDALVETWQADPEGRFDHPDDPRGAVAHPGFRGFGRAQTVPDGEFALCTLKPGRVPDGEGGLQAPHVDVSVFARGLLDRVVTRVYFADEAEANAADAVLQGLPEDRRATLLATPTDDGYRFDVRLQGDRETVFFAV</sequence>
<dbReference type="InterPro" id="IPR050770">
    <property type="entry name" value="Intradiol_RC_Dioxygenase"/>
</dbReference>
<dbReference type="GO" id="GO:0008199">
    <property type="term" value="F:ferric iron binding"/>
    <property type="evidence" value="ECO:0007669"/>
    <property type="project" value="InterPro"/>
</dbReference>
<dbReference type="InterPro" id="IPR015889">
    <property type="entry name" value="Intradiol_dOase_core"/>
</dbReference>
<name>A0A239CIG0_9ACTN</name>
<organism evidence="5 6">
    <name type="scientific">Geodermatophilus saharensis</name>
    <dbReference type="NCBI Taxonomy" id="1137994"/>
    <lineage>
        <taxon>Bacteria</taxon>
        <taxon>Bacillati</taxon>
        <taxon>Actinomycetota</taxon>
        <taxon>Actinomycetes</taxon>
        <taxon>Geodermatophilales</taxon>
        <taxon>Geodermatophilaceae</taxon>
        <taxon>Geodermatophilus</taxon>
    </lineage>
</organism>
<evidence type="ECO:0000313" key="6">
    <source>
        <dbReference type="Proteomes" id="UP000198386"/>
    </source>
</evidence>
<keyword evidence="2 5" id="KW-0223">Dioxygenase</keyword>
<proteinExistence type="inferred from homology"/>
<evidence type="ECO:0000259" key="4">
    <source>
        <dbReference type="Pfam" id="PF00775"/>
    </source>
</evidence>
<keyword evidence="3" id="KW-0560">Oxidoreductase</keyword>
<dbReference type="Pfam" id="PF00775">
    <property type="entry name" value="Dioxygenase_C"/>
    <property type="match status" value="1"/>
</dbReference>
<evidence type="ECO:0000256" key="1">
    <source>
        <dbReference type="ARBA" id="ARBA00007825"/>
    </source>
</evidence>
<dbReference type="RefSeq" id="WP_089403446.1">
    <property type="nucleotide sequence ID" value="NZ_FZOH01000003.1"/>
</dbReference>
<dbReference type="SUPFAM" id="SSF49482">
    <property type="entry name" value="Aromatic compound dioxygenase"/>
    <property type="match status" value="1"/>
</dbReference>
<gene>
    <name evidence="5" type="ORF">SAMN04488107_1658</name>
</gene>
<reference evidence="6" key="1">
    <citation type="submission" date="2017-06" db="EMBL/GenBank/DDBJ databases">
        <authorList>
            <person name="Varghese N."/>
            <person name="Submissions S."/>
        </authorList>
    </citation>
    <scope>NUCLEOTIDE SEQUENCE [LARGE SCALE GENOMIC DNA]</scope>
    <source>
        <strain evidence="6">DSM 45423</strain>
    </source>
</reference>
<dbReference type="PANTHER" id="PTHR33711:SF9">
    <property type="entry name" value="PROTOCATECHUATE 3,4-DIOXYGENASE ALPHA CHAIN"/>
    <property type="match status" value="1"/>
</dbReference>
<dbReference type="InterPro" id="IPR012786">
    <property type="entry name" value="Protocat_dOase_a"/>
</dbReference>
<dbReference type="GO" id="GO:0018578">
    <property type="term" value="F:protocatechuate 3,4-dioxygenase activity"/>
    <property type="evidence" value="ECO:0007669"/>
    <property type="project" value="InterPro"/>
</dbReference>
<keyword evidence="6" id="KW-1185">Reference proteome</keyword>
<dbReference type="NCBIfam" id="TIGR02423">
    <property type="entry name" value="protocat_alph"/>
    <property type="match status" value="1"/>
</dbReference>
<protein>
    <submittedName>
        <fullName evidence="5">Protocatechuate 3,4-dioxygenase alpha subunit</fullName>
    </submittedName>
</protein>
<dbReference type="Gene3D" id="2.60.130.10">
    <property type="entry name" value="Aromatic compound dioxygenase"/>
    <property type="match status" value="1"/>
</dbReference>
<dbReference type="OrthoDB" id="4417174at2"/>
<accession>A0A239CIG0</accession>
<comment type="similarity">
    <text evidence="1">Belongs to the intradiol ring-cleavage dioxygenase family.</text>
</comment>
<evidence type="ECO:0000256" key="3">
    <source>
        <dbReference type="ARBA" id="ARBA00023002"/>
    </source>
</evidence>
<dbReference type="InterPro" id="IPR000627">
    <property type="entry name" value="Intradiol_dOase_C"/>
</dbReference>
<feature type="domain" description="Intradiol ring-cleavage dioxygenases" evidence="4">
    <location>
        <begin position="35"/>
        <end position="178"/>
    </location>
</feature>
<dbReference type="EMBL" id="FZOH01000003">
    <property type="protein sequence ID" value="SNS19975.1"/>
    <property type="molecule type" value="Genomic_DNA"/>
</dbReference>
<dbReference type="Proteomes" id="UP000198386">
    <property type="component" value="Unassembled WGS sequence"/>
</dbReference>
<dbReference type="AlphaFoldDB" id="A0A239CIG0"/>
<dbReference type="PANTHER" id="PTHR33711">
    <property type="entry name" value="DIOXYGENASE, PUTATIVE (AFU_ORTHOLOGUE AFUA_2G02910)-RELATED"/>
    <property type="match status" value="1"/>
</dbReference>
<evidence type="ECO:0000256" key="2">
    <source>
        <dbReference type="ARBA" id="ARBA00022964"/>
    </source>
</evidence>